<dbReference type="Gene3D" id="2.30.30.100">
    <property type="match status" value="1"/>
</dbReference>
<comment type="caution">
    <text evidence="3">The sequence shown here is derived from an EMBL/GenBank/DDBJ whole genome shotgun (WGS) entry which is preliminary data.</text>
</comment>
<accession>A0A542YKU1</accession>
<dbReference type="InterPro" id="IPR004143">
    <property type="entry name" value="BPL_LPL_catalytic"/>
</dbReference>
<reference evidence="3 4" key="1">
    <citation type="submission" date="2019-06" db="EMBL/GenBank/DDBJ databases">
        <title>Sequencing the genomes of 1000 actinobacteria strains.</title>
        <authorList>
            <person name="Klenk H.-P."/>
        </authorList>
    </citation>
    <scope>NUCLEOTIDE SEQUENCE [LARGE SCALE GENOMIC DNA]</scope>
    <source>
        <strain evidence="3 4">DSM 26477</strain>
    </source>
</reference>
<evidence type="ECO:0000313" key="4">
    <source>
        <dbReference type="Proteomes" id="UP000317998"/>
    </source>
</evidence>
<dbReference type="PANTHER" id="PTHR12835">
    <property type="entry name" value="BIOTIN PROTEIN LIGASE"/>
    <property type="match status" value="1"/>
</dbReference>
<organism evidence="3 4">
    <name type="scientific">Homoserinimonas aerilata</name>
    <dbReference type="NCBI Taxonomy" id="1162970"/>
    <lineage>
        <taxon>Bacteria</taxon>
        <taxon>Bacillati</taxon>
        <taxon>Actinomycetota</taxon>
        <taxon>Actinomycetes</taxon>
        <taxon>Micrococcales</taxon>
        <taxon>Microbacteriaceae</taxon>
        <taxon>Homoserinimonas</taxon>
    </lineage>
</organism>
<dbReference type="GO" id="GO:0005737">
    <property type="term" value="C:cytoplasm"/>
    <property type="evidence" value="ECO:0007669"/>
    <property type="project" value="TreeGrafter"/>
</dbReference>
<keyword evidence="1 3" id="KW-0436">Ligase</keyword>
<name>A0A542YKU1_9MICO</name>
<evidence type="ECO:0000256" key="1">
    <source>
        <dbReference type="ARBA" id="ARBA00022598"/>
    </source>
</evidence>
<feature type="domain" description="BPL/LPL catalytic" evidence="2">
    <location>
        <begin position="40"/>
        <end position="202"/>
    </location>
</feature>
<evidence type="ECO:0000259" key="2">
    <source>
        <dbReference type="Pfam" id="PF03099"/>
    </source>
</evidence>
<dbReference type="CDD" id="cd16442">
    <property type="entry name" value="BPL"/>
    <property type="match status" value="1"/>
</dbReference>
<proteinExistence type="predicted"/>
<dbReference type="Proteomes" id="UP000317998">
    <property type="component" value="Unassembled WGS sequence"/>
</dbReference>
<dbReference type="InterPro" id="IPR045864">
    <property type="entry name" value="aa-tRNA-synth_II/BPL/LPL"/>
</dbReference>
<dbReference type="Pfam" id="PF03099">
    <property type="entry name" value="BPL_LplA_LipB"/>
    <property type="match status" value="1"/>
</dbReference>
<dbReference type="GO" id="GO:0004077">
    <property type="term" value="F:biotin--[biotin carboxyl-carrier protein] ligase activity"/>
    <property type="evidence" value="ECO:0007669"/>
    <property type="project" value="InterPro"/>
</dbReference>
<dbReference type="EMBL" id="VFOM01000001">
    <property type="protein sequence ID" value="TQL48671.1"/>
    <property type="molecule type" value="Genomic_DNA"/>
</dbReference>
<dbReference type="PANTHER" id="PTHR12835:SF5">
    <property type="entry name" value="BIOTIN--PROTEIN LIGASE"/>
    <property type="match status" value="1"/>
</dbReference>
<dbReference type="AlphaFoldDB" id="A0A542YKU1"/>
<evidence type="ECO:0000313" key="3">
    <source>
        <dbReference type="EMBL" id="TQL48671.1"/>
    </source>
</evidence>
<dbReference type="Gene3D" id="3.30.930.10">
    <property type="entry name" value="Bira Bifunctional Protein, Domain 2"/>
    <property type="match status" value="1"/>
</dbReference>
<sequence length="321" mass="33077">MRGAGGCAGPAERGRYAGRMLLPLSTPHATRLEALAECGSTNTVLVAHAAEGWPEFSVVVTDNQTGGRGRLGRSWVAPAGQTLAVSVLLRPTFSLEAFGWLPLIAGVAMARAVREVLASASEAAPESKAESKASESKAESVASEAAAGLRPLVTLKWPNDVLIGVRDADAGRTEKKVSGLLAELVPSPGSGAPAVVLGAGLNLTIPADGLPVDTATSLTLHGADADGLPDRALSAYLRELRALYGLLQQHDGDADASGIRRMVSEECATLGRSVRIQLPGGGSETARAVELDTAGQLVVRRARDGALQSVAAGDVTHLRYE</sequence>
<dbReference type="RefSeq" id="WP_246081406.1">
    <property type="nucleotide sequence ID" value="NZ_VFOM01000001.1"/>
</dbReference>
<dbReference type="InterPro" id="IPR004408">
    <property type="entry name" value="Biotin_CoA_COase_ligase"/>
</dbReference>
<dbReference type="SUPFAM" id="SSF55681">
    <property type="entry name" value="Class II aaRS and biotin synthetases"/>
    <property type="match status" value="1"/>
</dbReference>
<gene>
    <name evidence="3" type="ORF">FB562_1769</name>
</gene>
<protein>
    <submittedName>
        <fullName evidence="3">BirA family biotin operon repressor/biotin-[acetyl-CoA-carboxylase] ligase</fullName>
    </submittedName>
</protein>
<keyword evidence="4" id="KW-1185">Reference proteome</keyword>